<dbReference type="EMBL" id="ASJR01000029">
    <property type="protein sequence ID" value="ERP30846.1"/>
    <property type="molecule type" value="Genomic_DNA"/>
</dbReference>
<comment type="caution">
    <text evidence="3">The sequence shown here is derived from an EMBL/GenBank/DDBJ whole genome shotgun (WGS) entry which is preliminary data.</text>
</comment>
<keyword evidence="2" id="KW-1133">Transmembrane helix</keyword>
<dbReference type="STRING" id="1313304.CALK_2297"/>
<name>U7D5M9_9BACT</name>
<keyword evidence="4" id="KW-1185">Reference proteome</keyword>
<dbReference type="SMART" id="SM00028">
    <property type="entry name" value="TPR"/>
    <property type="match status" value="2"/>
</dbReference>
<protein>
    <submittedName>
        <fullName evidence="3">Uncharacterized protein</fullName>
    </submittedName>
</protein>
<feature type="region of interest" description="Disordered" evidence="1">
    <location>
        <begin position="265"/>
        <end position="288"/>
    </location>
</feature>
<dbReference type="AlphaFoldDB" id="U7D5M9"/>
<dbReference type="InterPro" id="IPR019734">
    <property type="entry name" value="TPR_rpt"/>
</dbReference>
<keyword evidence="2" id="KW-0812">Transmembrane</keyword>
<keyword evidence="2" id="KW-0472">Membrane</keyword>
<dbReference type="Pfam" id="PF13432">
    <property type="entry name" value="TPR_16"/>
    <property type="match status" value="1"/>
</dbReference>
<gene>
    <name evidence="3" type="ORF">CALK_2297</name>
</gene>
<evidence type="ECO:0000256" key="1">
    <source>
        <dbReference type="SAM" id="MobiDB-lite"/>
    </source>
</evidence>
<accession>U7D5M9</accession>
<dbReference type="Gene3D" id="1.25.40.10">
    <property type="entry name" value="Tetratricopeptide repeat domain"/>
    <property type="match status" value="1"/>
</dbReference>
<proteinExistence type="predicted"/>
<dbReference type="Proteomes" id="UP000017148">
    <property type="component" value="Unassembled WGS sequence"/>
</dbReference>
<sequence length="288" mass="33757">MPKEQNNTFLIKVFAAVVLGSAVVAFLLFVFQYGDGIGFFARGGKDLESLLERGRPKHVISRLETLPSQERGSAENLLLFGKAAYLATWQAYEEDSWRTYAEDLDDWFSSPLLLEGIQALQRAAEVDETAESALLYLGVIFMERGMFDSSRVYYERLLRRNTSHYQGLVNYGVLLSRMGKNERARAVLQEAEQRYPDDPAVIKNLFWLYLYTLHEYETAVEYGDRYVRIAREQRGVHDLPKVIQEMRHILERFPEYDSDTLYLRQSEPPRFQPRESMQRWRERMERTP</sequence>
<organism evidence="3 4">
    <name type="scientific">Chitinivibrio alkaliphilus ACht1</name>
    <dbReference type="NCBI Taxonomy" id="1313304"/>
    <lineage>
        <taxon>Bacteria</taxon>
        <taxon>Pseudomonadati</taxon>
        <taxon>Fibrobacterota</taxon>
        <taxon>Chitinivibrionia</taxon>
        <taxon>Chitinivibrionales</taxon>
        <taxon>Chitinivibrionaceae</taxon>
        <taxon>Chitinivibrio</taxon>
    </lineage>
</organism>
<evidence type="ECO:0000313" key="3">
    <source>
        <dbReference type="EMBL" id="ERP30846.1"/>
    </source>
</evidence>
<evidence type="ECO:0000313" key="4">
    <source>
        <dbReference type="Proteomes" id="UP000017148"/>
    </source>
</evidence>
<evidence type="ECO:0000256" key="2">
    <source>
        <dbReference type="SAM" id="Phobius"/>
    </source>
</evidence>
<feature type="transmembrane region" description="Helical" evidence="2">
    <location>
        <begin position="9"/>
        <end position="31"/>
    </location>
</feature>
<reference evidence="3 4" key="1">
    <citation type="journal article" date="2013" name="Environ. Microbiol.">
        <title>Genome analysis of Chitinivibrio alkaliphilus gen. nov., sp. nov., a novel extremely haloalkaliphilic anaerobic chitinolytic bacterium from the candidate phylum Termite Group 3.</title>
        <authorList>
            <person name="Sorokin D.Y."/>
            <person name="Gumerov V.M."/>
            <person name="Rakitin A.L."/>
            <person name="Beletsky A.V."/>
            <person name="Damste J.S."/>
            <person name="Muyzer G."/>
            <person name="Mardanov A.V."/>
            <person name="Ravin N.V."/>
        </authorList>
    </citation>
    <scope>NUCLEOTIDE SEQUENCE [LARGE SCALE GENOMIC DNA]</scope>
    <source>
        <strain evidence="3 4">ACht1</strain>
    </source>
</reference>
<feature type="compositionally biased region" description="Basic and acidic residues" evidence="1">
    <location>
        <begin position="272"/>
        <end position="288"/>
    </location>
</feature>
<dbReference type="InterPro" id="IPR011990">
    <property type="entry name" value="TPR-like_helical_dom_sf"/>
</dbReference>
<dbReference type="SUPFAM" id="SSF48452">
    <property type="entry name" value="TPR-like"/>
    <property type="match status" value="1"/>
</dbReference>